<dbReference type="EMBL" id="JAPEVB010000001">
    <property type="protein sequence ID" value="KAJ4396545.1"/>
    <property type="molecule type" value="Genomic_DNA"/>
</dbReference>
<proteinExistence type="predicted"/>
<keyword evidence="3" id="KW-1185">Reference proteome</keyword>
<dbReference type="OrthoDB" id="5865767at2759"/>
<feature type="compositionally biased region" description="Polar residues" evidence="1">
    <location>
        <begin position="1"/>
        <end position="25"/>
    </location>
</feature>
<dbReference type="AlphaFoldDB" id="A0A9W9D209"/>
<feature type="region of interest" description="Disordered" evidence="1">
    <location>
        <begin position="1"/>
        <end position="61"/>
    </location>
</feature>
<gene>
    <name evidence="2" type="ORF">N0V93_000765</name>
</gene>
<evidence type="ECO:0000313" key="2">
    <source>
        <dbReference type="EMBL" id="KAJ4396545.1"/>
    </source>
</evidence>
<sequence>MSSFSEDSMVSEADNSSLSVTSDIPATNGDKPQAAFPTYATPAGIPAEETSQTPEPVEKPLASESLVDQSWNWSVPIPGNLCGKKLFPNAKVELPGICSEAEYNTKFKFVASHLEQAINNHLGLRDDIKLRNSMSYSLGMVGQSQETAKPSIVIYCLKVYSKNLRALLENVVLALYCPKDAQPIRLFSHRKTSKSQAVPFELVYFCTDLSPVNRKASATPLMAYFDTTLTWRGGVIQCGSQTASLGLAIETNNFVGVLTVDHLFPAALLSRSGDPVFERCESSMSDIARQLHASRLQDEILKDLDNLWSDSDDEYCLNEAEPAEVSSSQKFPMDGKEQPATESPPNPSEVVVSSQQEWERISPFGSLEGSEPYLDWAIARPKQPGSLPPRQNMFFPEGPDHESVTLNHLAEKPRCHLAEVYMVSGIRRVLRGRLLGSPSMLGSGPGKELCEVWTVVLDGGMSISKGERGSAIVDQITYKVYGHVVACGYLGQAFVVPMSHVFDQIKSRFKTTHASLLTGNSPHGPLFVHQVDRPEVSVAATDWPRSPEVTDFDSGHSLSATFDSPVATERQPDSGSFKVQTQRSPVMRRYRRYRLQLVEADIASLHRSEDSCSLDEGNVLAGKVSRRVDRSEIRSPSSQPSAPLGIRHFEEVDHLYVVANKAMKKSIRGIPG</sequence>
<accession>A0A9W9D209</accession>
<feature type="region of interest" description="Disordered" evidence="1">
    <location>
        <begin position="321"/>
        <end position="355"/>
    </location>
</feature>
<dbReference type="Proteomes" id="UP001140453">
    <property type="component" value="Unassembled WGS sequence"/>
</dbReference>
<name>A0A9W9D209_9PEZI</name>
<organism evidence="2 3">
    <name type="scientific">Gnomoniopsis smithogilvyi</name>
    <dbReference type="NCBI Taxonomy" id="1191159"/>
    <lineage>
        <taxon>Eukaryota</taxon>
        <taxon>Fungi</taxon>
        <taxon>Dikarya</taxon>
        <taxon>Ascomycota</taxon>
        <taxon>Pezizomycotina</taxon>
        <taxon>Sordariomycetes</taxon>
        <taxon>Sordariomycetidae</taxon>
        <taxon>Diaporthales</taxon>
        <taxon>Gnomoniaceae</taxon>
        <taxon>Gnomoniopsis</taxon>
    </lineage>
</organism>
<reference evidence="2" key="1">
    <citation type="submission" date="2022-10" db="EMBL/GenBank/DDBJ databases">
        <title>Tapping the CABI collections for fungal endophytes: first genome assemblies for Collariella, Neodidymelliopsis, Ascochyta clinopodiicola, Didymella pomorum, Didymosphaeria variabile, Neocosmospora piperis and Neocucurbitaria cava.</title>
        <authorList>
            <person name="Hill R."/>
        </authorList>
    </citation>
    <scope>NUCLEOTIDE SEQUENCE</scope>
    <source>
        <strain evidence="2">IMI 355082</strain>
    </source>
</reference>
<evidence type="ECO:0000313" key="3">
    <source>
        <dbReference type="Proteomes" id="UP001140453"/>
    </source>
</evidence>
<protein>
    <submittedName>
        <fullName evidence="2">Uncharacterized protein</fullName>
    </submittedName>
</protein>
<comment type="caution">
    <text evidence="2">The sequence shown here is derived from an EMBL/GenBank/DDBJ whole genome shotgun (WGS) entry which is preliminary data.</text>
</comment>
<evidence type="ECO:0000256" key="1">
    <source>
        <dbReference type="SAM" id="MobiDB-lite"/>
    </source>
</evidence>